<comment type="caution">
    <text evidence="2">The sequence shown here is derived from an EMBL/GenBank/DDBJ whole genome shotgun (WGS) entry which is preliminary data.</text>
</comment>
<keyword evidence="1" id="KW-0732">Signal</keyword>
<keyword evidence="3" id="KW-1185">Reference proteome</keyword>
<evidence type="ECO:0000313" key="2">
    <source>
        <dbReference type="EMBL" id="TYB73772.1"/>
    </source>
</evidence>
<dbReference type="AlphaFoldDB" id="A0A5D0QX66"/>
<evidence type="ECO:0000256" key="1">
    <source>
        <dbReference type="SAM" id="SignalP"/>
    </source>
</evidence>
<dbReference type="PROSITE" id="PS51257">
    <property type="entry name" value="PROKAR_LIPOPROTEIN"/>
    <property type="match status" value="1"/>
</dbReference>
<protein>
    <recommendedName>
        <fullName evidence="4">DUF4738 domain-containing protein</fullName>
    </recommendedName>
</protein>
<evidence type="ECO:0008006" key="4">
    <source>
        <dbReference type="Google" id="ProtNLM"/>
    </source>
</evidence>
<dbReference type="RefSeq" id="WP_148367384.1">
    <property type="nucleotide sequence ID" value="NZ_VSKL01000002.1"/>
</dbReference>
<name>A0A5D0QX66_9FLAO</name>
<dbReference type="Proteomes" id="UP000324358">
    <property type="component" value="Unassembled WGS sequence"/>
</dbReference>
<feature type="signal peptide" evidence="1">
    <location>
        <begin position="1"/>
        <end position="17"/>
    </location>
</feature>
<dbReference type="EMBL" id="VSKL01000002">
    <property type="protein sequence ID" value="TYB73772.1"/>
    <property type="molecule type" value="Genomic_DNA"/>
</dbReference>
<proteinExistence type="predicted"/>
<gene>
    <name evidence="2" type="ORF">ES675_09020</name>
</gene>
<evidence type="ECO:0000313" key="3">
    <source>
        <dbReference type="Proteomes" id="UP000324358"/>
    </source>
</evidence>
<sequence>MKYTSLFLIFASAMIFAACDGRDRLHKTPQEILHETELLDSFSENSIYIPAGYAEKITDTIFSNGYNIHIKMYSDLENYITVISGKETTNYRDFSLYIKVIKDGKIIMDKTFNKQHHMIYESASIDLKTSYLRDFWISIDDKHYKDKNTPVINFEYYSPISKETEVMSVIALDGRYDFEVN</sequence>
<dbReference type="OrthoDB" id="1441026at2"/>
<feature type="chain" id="PRO_5022961536" description="DUF4738 domain-containing protein" evidence="1">
    <location>
        <begin position="18"/>
        <end position="181"/>
    </location>
</feature>
<accession>A0A5D0QX66</accession>
<organism evidence="2 3">
    <name type="scientific">Bizionia algoritergicola</name>
    <dbReference type="NCBI Taxonomy" id="291187"/>
    <lineage>
        <taxon>Bacteria</taxon>
        <taxon>Pseudomonadati</taxon>
        <taxon>Bacteroidota</taxon>
        <taxon>Flavobacteriia</taxon>
        <taxon>Flavobacteriales</taxon>
        <taxon>Flavobacteriaceae</taxon>
        <taxon>Bizionia</taxon>
    </lineage>
</organism>
<reference evidence="2 3" key="1">
    <citation type="submission" date="2019-08" db="EMBL/GenBank/DDBJ databases">
        <title>Genomes of Antarctic Bizionia species.</title>
        <authorList>
            <person name="Bowman J.P."/>
        </authorList>
    </citation>
    <scope>NUCLEOTIDE SEQUENCE [LARGE SCALE GENOMIC DNA]</scope>
    <source>
        <strain evidence="2 3">APA-1</strain>
    </source>
</reference>